<comment type="caution">
    <text evidence="2">The sequence shown here is derived from an EMBL/GenBank/DDBJ whole genome shotgun (WGS) entry which is preliminary data.</text>
</comment>
<protein>
    <recommendedName>
        <fullName evidence="4">Lipoprotein</fullName>
    </recommendedName>
</protein>
<dbReference type="PROSITE" id="PS51257">
    <property type="entry name" value="PROKAR_LIPOPROTEIN"/>
    <property type="match status" value="1"/>
</dbReference>
<name>A0A4Q7MCI3_9MICO</name>
<organism evidence="2 3">
    <name type="scientific">Agromyces ramosus</name>
    <dbReference type="NCBI Taxonomy" id="33879"/>
    <lineage>
        <taxon>Bacteria</taxon>
        <taxon>Bacillati</taxon>
        <taxon>Actinomycetota</taxon>
        <taxon>Actinomycetes</taxon>
        <taxon>Micrococcales</taxon>
        <taxon>Microbacteriaceae</taxon>
        <taxon>Agromyces</taxon>
    </lineage>
</organism>
<feature type="chain" id="PRO_5039055259" description="Lipoprotein" evidence="1">
    <location>
        <begin position="34"/>
        <end position="296"/>
    </location>
</feature>
<evidence type="ECO:0000256" key="1">
    <source>
        <dbReference type="SAM" id="SignalP"/>
    </source>
</evidence>
<feature type="signal peptide" evidence="1">
    <location>
        <begin position="1"/>
        <end position="33"/>
    </location>
</feature>
<keyword evidence="1" id="KW-0732">Signal</keyword>
<dbReference type="AlphaFoldDB" id="A0A4Q7MCI3"/>
<evidence type="ECO:0000313" key="3">
    <source>
        <dbReference type="Proteomes" id="UP000293289"/>
    </source>
</evidence>
<sequence>MSRMPRARRVRPLALVAALATVPLLLVACAAPAELKPAALPDGLEVRLQQGRLDVEARRLVVRVENTGGEAVTIDGFELEAPTLATALVREEAFELPPGDALAIRLPLPPAECGAEAGAAVLHVDATTPDGPAAGELTPDDPFDTLARVADADCLAESVDTVATIAVPEHLRAIGSGVDRRAVIDVLVTPAASGSGSFVIDRVYGTTLLNAEGGVDWPVGVEISAGDAPQTISLDVRPARCDAHAIADDKRGTILPFEIRTSDGRAGRLDRSSGATLKAELYQYYGERCGLALPAG</sequence>
<dbReference type="Proteomes" id="UP000293289">
    <property type="component" value="Unassembled WGS sequence"/>
</dbReference>
<gene>
    <name evidence="2" type="ORF">EV187_1478</name>
</gene>
<evidence type="ECO:0008006" key="4">
    <source>
        <dbReference type="Google" id="ProtNLM"/>
    </source>
</evidence>
<reference evidence="2 3" key="1">
    <citation type="submission" date="2019-02" db="EMBL/GenBank/DDBJ databases">
        <title>Genomic Encyclopedia of Type Strains, Phase IV (KMG-IV): sequencing the most valuable type-strain genomes for metagenomic binning, comparative biology and taxonomic classification.</title>
        <authorList>
            <person name="Goeker M."/>
        </authorList>
    </citation>
    <scope>NUCLEOTIDE SEQUENCE [LARGE SCALE GENOMIC DNA]</scope>
    <source>
        <strain evidence="2 3">DSM 43045</strain>
    </source>
</reference>
<proteinExistence type="predicted"/>
<dbReference type="EMBL" id="SGWY01000002">
    <property type="protein sequence ID" value="RZS65776.1"/>
    <property type="molecule type" value="Genomic_DNA"/>
</dbReference>
<accession>A0A4Q7MCI3</accession>
<keyword evidence="3" id="KW-1185">Reference proteome</keyword>
<evidence type="ECO:0000313" key="2">
    <source>
        <dbReference type="EMBL" id="RZS65776.1"/>
    </source>
</evidence>